<evidence type="ECO:0000313" key="1">
    <source>
        <dbReference type="EMBL" id="OEU99803.1"/>
    </source>
</evidence>
<accession>A0A1E7K7D9</accession>
<evidence type="ECO:0000313" key="2">
    <source>
        <dbReference type="Proteomes" id="UP000175829"/>
    </source>
</evidence>
<reference evidence="1 2" key="1">
    <citation type="journal article" date="2016" name="Front. Microbiol.">
        <title>Comparative Genomics Analysis of Streptomyces Species Reveals Their Adaptation to the Marine Environment and Their Diversity at the Genomic Level.</title>
        <authorList>
            <person name="Tian X."/>
            <person name="Zhang Z."/>
            <person name="Yang T."/>
            <person name="Chen M."/>
            <person name="Li J."/>
            <person name="Chen F."/>
            <person name="Yang J."/>
            <person name="Li W."/>
            <person name="Zhang B."/>
            <person name="Zhang Z."/>
            <person name="Wu J."/>
            <person name="Zhang C."/>
            <person name="Long L."/>
            <person name="Xiao J."/>
        </authorList>
    </citation>
    <scope>NUCLEOTIDE SEQUENCE [LARGE SCALE GENOMIC DNA]</scope>
    <source>
        <strain evidence="1 2">SCSIO M10379</strain>
    </source>
</reference>
<dbReference type="PATRIC" id="fig|943816.4.peg.3631"/>
<comment type="caution">
    <text evidence="1">The sequence shown here is derived from an EMBL/GenBank/DDBJ whole genome shotgun (WGS) entry which is preliminary data.</text>
</comment>
<organism evidence="1 2">
    <name type="scientific">Streptomyces qinglanensis</name>
    <dbReference type="NCBI Taxonomy" id="943816"/>
    <lineage>
        <taxon>Bacteria</taxon>
        <taxon>Bacillati</taxon>
        <taxon>Actinomycetota</taxon>
        <taxon>Actinomycetes</taxon>
        <taxon>Kitasatosporales</taxon>
        <taxon>Streptomycetaceae</taxon>
        <taxon>Streptomyces</taxon>
    </lineage>
</organism>
<sequence length="200" mass="22501">MSATDTVARGAGPAARWALRGLLTGWFSLTVAQQFKKRPRRLTAVDPVNVLLPVSTFFAPHPGIDDTHLLLREQLADGTVTDWAEEGVVEARTLRQMLWHPVRRKEKVLFDVAAELSRIVRTERRIEHLQLALPYLSLLNFVTHRCPHPPDARKVQFMLVTSAGREQTEAPRAVFTSAFHELEHDHRSDGHPALSPRGTA</sequence>
<name>A0A1E7K7D9_9ACTN</name>
<dbReference type="EMBL" id="LJGV01000022">
    <property type="protein sequence ID" value="OEU99803.1"/>
    <property type="molecule type" value="Genomic_DNA"/>
</dbReference>
<dbReference type="AlphaFoldDB" id="A0A1E7K7D9"/>
<gene>
    <name evidence="1" type="ORF">AN217_20535</name>
</gene>
<dbReference type="RefSeq" id="WP_069992531.1">
    <property type="nucleotide sequence ID" value="NZ_LJGV01000022.1"/>
</dbReference>
<protein>
    <submittedName>
        <fullName evidence="1">Uncharacterized protein</fullName>
    </submittedName>
</protein>
<proteinExistence type="predicted"/>
<dbReference type="Proteomes" id="UP000175829">
    <property type="component" value="Unassembled WGS sequence"/>
</dbReference>